<feature type="region of interest" description="Disordered" evidence="1">
    <location>
        <begin position="1"/>
        <end position="22"/>
    </location>
</feature>
<organism evidence="2 3">
    <name type="scientific">Caballeronia temeraria</name>
    <dbReference type="NCBI Taxonomy" id="1777137"/>
    <lineage>
        <taxon>Bacteria</taxon>
        <taxon>Pseudomonadati</taxon>
        <taxon>Pseudomonadota</taxon>
        <taxon>Betaproteobacteria</taxon>
        <taxon>Burkholderiales</taxon>
        <taxon>Burkholderiaceae</taxon>
        <taxon>Caballeronia</taxon>
    </lineage>
</organism>
<dbReference type="Proteomes" id="UP000054624">
    <property type="component" value="Unassembled WGS sequence"/>
</dbReference>
<gene>
    <name evidence="2" type="ORF">AWB76_02251</name>
</gene>
<name>A0A158AF66_9BURK</name>
<dbReference type="AlphaFoldDB" id="A0A158AF66"/>
<accession>A0A158AF66</accession>
<evidence type="ECO:0000313" key="2">
    <source>
        <dbReference type="EMBL" id="SAK56216.1"/>
    </source>
</evidence>
<dbReference type="OrthoDB" id="9134355at2"/>
<reference evidence="3" key="1">
    <citation type="submission" date="2016-01" db="EMBL/GenBank/DDBJ databases">
        <authorList>
            <person name="Peeters Charlotte."/>
        </authorList>
    </citation>
    <scope>NUCLEOTIDE SEQUENCE [LARGE SCALE GENOMIC DNA]</scope>
</reference>
<dbReference type="RefSeq" id="WP_074171320.1">
    <property type="nucleotide sequence ID" value="NZ_FCOI02000006.1"/>
</dbReference>
<protein>
    <submittedName>
        <fullName evidence="2">Uncharacterized protein</fullName>
    </submittedName>
</protein>
<feature type="compositionally biased region" description="Polar residues" evidence="1">
    <location>
        <begin position="1"/>
        <end position="14"/>
    </location>
</feature>
<sequence length="102" mass="11368">MKSIVANRNNQGPATSPGMLKRTSLEADRELAHIRKVVTAVRATSVPLPINVRYWRARLHELRIAYALLPVQVARLSALELDVENIAQEQVDVGTSDDRRVA</sequence>
<dbReference type="EMBL" id="FCOI02000006">
    <property type="protein sequence ID" value="SAK56216.1"/>
    <property type="molecule type" value="Genomic_DNA"/>
</dbReference>
<proteinExistence type="predicted"/>
<evidence type="ECO:0000313" key="3">
    <source>
        <dbReference type="Proteomes" id="UP000054624"/>
    </source>
</evidence>
<evidence type="ECO:0000256" key="1">
    <source>
        <dbReference type="SAM" id="MobiDB-lite"/>
    </source>
</evidence>
<keyword evidence="3" id="KW-1185">Reference proteome</keyword>